<dbReference type="OrthoDB" id="9796019at2"/>
<organism evidence="1 2">
    <name type="scientific">Corynebacterium canis</name>
    <dbReference type="NCBI Taxonomy" id="679663"/>
    <lineage>
        <taxon>Bacteria</taxon>
        <taxon>Bacillati</taxon>
        <taxon>Actinomycetota</taxon>
        <taxon>Actinomycetes</taxon>
        <taxon>Mycobacteriales</taxon>
        <taxon>Corynebacteriaceae</taxon>
        <taxon>Corynebacterium</taxon>
    </lineage>
</organism>
<proteinExistence type="predicted"/>
<reference evidence="1 2" key="1">
    <citation type="submission" date="2019-08" db="EMBL/GenBank/DDBJ databases">
        <authorList>
            <person name="Lei W."/>
        </authorList>
    </citation>
    <scope>NUCLEOTIDE SEQUENCE [LARGE SCALE GENOMIC DNA]</scope>
    <source>
        <strain evidence="1 2">CCUG 58627</strain>
    </source>
</reference>
<evidence type="ECO:0000313" key="2">
    <source>
        <dbReference type="Proteomes" id="UP000320791"/>
    </source>
</evidence>
<evidence type="ECO:0008006" key="3">
    <source>
        <dbReference type="Google" id="ProtNLM"/>
    </source>
</evidence>
<accession>A0A5C5UG29</accession>
<keyword evidence="2" id="KW-1185">Reference proteome</keyword>
<dbReference type="EMBL" id="VOHM01000013">
    <property type="protein sequence ID" value="TWT25006.1"/>
    <property type="molecule type" value="Genomic_DNA"/>
</dbReference>
<protein>
    <recommendedName>
        <fullName evidence="3">TetR/AcrR family transcriptional regulator</fullName>
    </recommendedName>
</protein>
<evidence type="ECO:0000313" key="1">
    <source>
        <dbReference type="EMBL" id="TWT25006.1"/>
    </source>
</evidence>
<comment type="caution">
    <text evidence="1">The sequence shown here is derived from an EMBL/GenBank/DDBJ whole genome shotgun (WGS) entry which is preliminary data.</text>
</comment>
<dbReference type="RefSeq" id="WP_146324420.1">
    <property type="nucleotide sequence ID" value="NZ_BAABLR010000010.1"/>
</dbReference>
<dbReference type="Proteomes" id="UP000320791">
    <property type="component" value="Unassembled WGS sequence"/>
</dbReference>
<name>A0A5C5UG29_9CORY</name>
<gene>
    <name evidence="1" type="ORF">FRX94_07005</name>
</gene>
<dbReference type="AlphaFoldDB" id="A0A5C5UG29"/>
<sequence>MSDARFQDGELEFCMVDAVIELAYERGISRGVDGIPFEDVVKCAGVPMTKAKSRWKGRRHQLYWDALEQLSQRIDLPYPDEESLIGDAVELIQEHAGVLGDRQIRRDLAVELIRASVMEDVRLLHASEEWCAFRMLLKAKDAIDDAKLRASIITKLTQVFEESMKERGRTYAAFADLFGFRLVRPLSGPDGFETLAQSVSVSLLGLLSMEEVGQQALFDTFPLRAFGSSNTAEWSRASIIVATSIFSHIEQRPTEKWTDQRIVDFMNSVNRLSGGVSESVGHAR</sequence>